<dbReference type="Proteomes" id="UP000021108">
    <property type="component" value="Unassembled WGS sequence"/>
</dbReference>
<keyword evidence="2" id="KW-0472">Membrane</keyword>
<comment type="caution">
    <text evidence="3">The sequence shown here is derived from an EMBL/GenBank/DDBJ whole genome shotgun (WGS) entry which is preliminary data.</text>
</comment>
<dbReference type="NCBIfam" id="NF041109">
    <property type="entry name" value="VF_TspB_C_term"/>
    <property type="match status" value="1"/>
</dbReference>
<feature type="transmembrane region" description="Helical" evidence="2">
    <location>
        <begin position="21"/>
        <end position="38"/>
    </location>
</feature>
<name>A0A009PAS8_ACIBA</name>
<organism evidence="3 4">
    <name type="scientific">Acinetobacter baumannii 625974</name>
    <dbReference type="NCBI Taxonomy" id="1310607"/>
    <lineage>
        <taxon>Bacteria</taxon>
        <taxon>Pseudomonadati</taxon>
        <taxon>Pseudomonadota</taxon>
        <taxon>Gammaproteobacteria</taxon>
        <taxon>Moraxellales</taxon>
        <taxon>Moraxellaceae</taxon>
        <taxon>Acinetobacter</taxon>
        <taxon>Acinetobacter calcoaceticus/baumannii complex</taxon>
    </lineage>
</organism>
<feature type="compositionally biased region" description="Basic and acidic residues" evidence="1">
    <location>
        <begin position="355"/>
        <end position="364"/>
    </location>
</feature>
<proteinExistence type="predicted"/>
<feature type="region of interest" description="Disordered" evidence="1">
    <location>
        <begin position="312"/>
        <end position="371"/>
    </location>
</feature>
<protein>
    <recommendedName>
        <fullName evidence="5">Neisseria meningitidis TspB family protein</fullName>
    </recommendedName>
</protein>
<dbReference type="PATRIC" id="fig|1310607.3.peg.3050"/>
<evidence type="ECO:0000256" key="1">
    <source>
        <dbReference type="SAM" id="MobiDB-lite"/>
    </source>
</evidence>
<dbReference type="EMBL" id="JEXD01000034">
    <property type="protein sequence ID" value="EXC05621.1"/>
    <property type="molecule type" value="Genomic_DNA"/>
</dbReference>
<sequence length="487" mass="54134">MSINDDLYWYKNVLRRTISTTIRFYLSLSIILSPIILINEANATDDGDWGLQREIKLQQNREDYARRVYGRSARSFTETDPVTAKTKTVAKIAIAESSPTASKVGSSMFKRVAFYAKNPGVQMVGVMAAIQLIEAIGWVMEDGAYVKHKPVDQNEPDPTKRYIYQMDGKYFNTILDGANYYINKNNSTLTGVFYTNPRVKSDPVNGGAAEFYYDRYKKNPDVYFDTQYSTISKVLNPFYNPEAEPPKDQIIPLSAGLLGAAMMGEGYHDPVDPNLDSSVNTGLMHNSVADAYEHAGNGVGDELANDMDYQIKNAPLTPDGQPAPFGDPRYKTPPLSDKPFMNDRSWRTDGGTADGKAEPIKDPEGNPTGGQSISIEFPVFCEWAFTVCKWYDDWKKTDEWMKEDPEQKDPEKVEFDEDVSAGTVTLTGSDACPKDSVQFTVMGQTYTIELPYQPVCDALTFFKPAVLAVGAITSAFIVAGINVKGEE</sequence>
<keyword evidence="2" id="KW-1133">Transmembrane helix</keyword>
<evidence type="ECO:0000313" key="4">
    <source>
        <dbReference type="Proteomes" id="UP000021108"/>
    </source>
</evidence>
<dbReference type="AlphaFoldDB" id="A0A009PAS8"/>
<reference evidence="3 4" key="1">
    <citation type="submission" date="2014-02" db="EMBL/GenBank/DDBJ databases">
        <title>Comparative genomics and transcriptomics to identify genetic mechanisms underlying the emergence of carbapenem resistant Acinetobacter baumannii (CRAb).</title>
        <authorList>
            <person name="Harris A.D."/>
            <person name="Johnson K.J."/>
            <person name="George J."/>
            <person name="Shefchek K."/>
            <person name="Daugherty S.C."/>
            <person name="Parankush S."/>
            <person name="Sadzewicz L."/>
            <person name="Tallon L."/>
            <person name="Sengamalay N."/>
            <person name="Hazen T.H."/>
            <person name="Rasko D.A."/>
        </authorList>
    </citation>
    <scope>NUCLEOTIDE SEQUENCE [LARGE SCALE GENOMIC DNA]</scope>
    <source>
        <strain evidence="3 4">625974</strain>
    </source>
</reference>
<evidence type="ECO:0008006" key="5">
    <source>
        <dbReference type="Google" id="ProtNLM"/>
    </source>
</evidence>
<accession>A0A009PAS8</accession>
<evidence type="ECO:0000313" key="3">
    <source>
        <dbReference type="EMBL" id="EXC05621.1"/>
    </source>
</evidence>
<evidence type="ECO:0000256" key="2">
    <source>
        <dbReference type="SAM" id="Phobius"/>
    </source>
</evidence>
<gene>
    <name evidence="3" type="ORF">J506_3149</name>
</gene>
<keyword evidence="2" id="KW-0812">Transmembrane</keyword>
<dbReference type="RefSeq" id="WP_032059844.1">
    <property type="nucleotide sequence ID" value="NZ_JEXD01000034.1"/>
</dbReference>